<dbReference type="Proteomes" id="UP000480178">
    <property type="component" value="Chromosome"/>
</dbReference>
<organism evidence="2 3">
    <name type="scientific">Rhodocytophaga rosea</name>
    <dbReference type="NCBI Taxonomy" id="2704465"/>
    <lineage>
        <taxon>Bacteria</taxon>
        <taxon>Pseudomonadati</taxon>
        <taxon>Bacteroidota</taxon>
        <taxon>Cytophagia</taxon>
        <taxon>Cytophagales</taxon>
        <taxon>Rhodocytophagaceae</taxon>
        <taxon>Rhodocytophaga</taxon>
    </lineage>
</organism>
<gene>
    <name evidence="2" type="ORF">GXP67_02405</name>
</gene>
<dbReference type="PANTHER" id="PTHR42685">
    <property type="entry name" value="GERANYLGERANYL DIPHOSPHATE REDUCTASE"/>
    <property type="match status" value="1"/>
</dbReference>
<proteinExistence type="predicted"/>
<name>A0A6C0GCP8_9BACT</name>
<dbReference type="PANTHER" id="PTHR42685:SF22">
    <property type="entry name" value="CONDITIONED MEDIUM FACTOR RECEPTOR 1"/>
    <property type="match status" value="1"/>
</dbReference>
<dbReference type="PRINTS" id="PR00420">
    <property type="entry name" value="RNGMNOXGNASE"/>
</dbReference>
<dbReference type="EMBL" id="CP048222">
    <property type="protein sequence ID" value="QHT65593.1"/>
    <property type="molecule type" value="Genomic_DNA"/>
</dbReference>
<sequence length="370" mass="41719">MKDVIIVGGGLAGLVNAIVLARAGLQVVLIEKKQYPFHKVCGEYISNEVLPFFHSLGIFPEQLGASAINRLQVSSPSGNNVLNMPLDLGGFGISRYTLDHHLYQIAVKAGVTFILGKTADNIDFKTHFQVQLSDGTQLESNLVIGAFGKRSKLDKQLNRDFINKRSPYVGVKYHIQTVFPRDLIALHNFQDGYCGVCAIEEGKYNLCYLTSRDNIKRYGSIEEMEKETLYKNPFMQAIRQNARFLYEKPEVINEISFSPKKAVENHILMSGDTAGLITPLCGNGMAMAIHSAKILSGLIILYFKEQWTKEKLEMLYQQQWKQTFATRLWVGRQTQRLFGSEWLSSMAVRILKTVKPAARLLVKHTHGEVF</sequence>
<dbReference type="GO" id="GO:0071949">
    <property type="term" value="F:FAD binding"/>
    <property type="evidence" value="ECO:0007669"/>
    <property type="project" value="InterPro"/>
</dbReference>
<dbReference type="SUPFAM" id="SSF51905">
    <property type="entry name" value="FAD/NAD(P)-binding domain"/>
    <property type="match status" value="1"/>
</dbReference>
<keyword evidence="3" id="KW-1185">Reference proteome</keyword>
<protein>
    <submittedName>
        <fullName evidence="2">NAD(P)/FAD-dependent oxidoreductase</fullName>
    </submittedName>
</protein>
<evidence type="ECO:0000313" key="2">
    <source>
        <dbReference type="EMBL" id="QHT65593.1"/>
    </source>
</evidence>
<dbReference type="AlphaFoldDB" id="A0A6C0GCP8"/>
<dbReference type="InterPro" id="IPR036188">
    <property type="entry name" value="FAD/NAD-bd_sf"/>
</dbReference>
<dbReference type="Pfam" id="PF01494">
    <property type="entry name" value="FAD_binding_3"/>
    <property type="match status" value="1"/>
</dbReference>
<evidence type="ECO:0000313" key="3">
    <source>
        <dbReference type="Proteomes" id="UP000480178"/>
    </source>
</evidence>
<reference evidence="2 3" key="1">
    <citation type="submission" date="2020-01" db="EMBL/GenBank/DDBJ databases">
        <authorList>
            <person name="Kim M.K."/>
        </authorList>
    </citation>
    <scope>NUCLEOTIDE SEQUENCE [LARGE SCALE GENOMIC DNA]</scope>
    <source>
        <strain evidence="2 3">172606-1</strain>
    </source>
</reference>
<dbReference type="InterPro" id="IPR050407">
    <property type="entry name" value="Geranylgeranyl_reductase"/>
</dbReference>
<accession>A0A6C0GCP8</accession>
<dbReference type="KEGG" id="rhoz:GXP67_02405"/>
<feature type="domain" description="FAD-binding" evidence="1">
    <location>
        <begin position="3"/>
        <end position="312"/>
    </location>
</feature>
<evidence type="ECO:0000259" key="1">
    <source>
        <dbReference type="Pfam" id="PF01494"/>
    </source>
</evidence>
<dbReference type="Gene3D" id="3.50.50.60">
    <property type="entry name" value="FAD/NAD(P)-binding domain"/>
    <property type="match status" value="1"/>
</dbReference>
<dbReference type="InterPro" id="IPR002938">
    <property type="entry name" value="FAD-bd"/>
</dbReference>
<dbReference type="RefSeq" id="WP_162441675.1">
    <property type="nucleotide sequence ID" value="NZ_CP048222.1"/>
</dbReference>